<accession>A0AA38M359</accession>
<dbReference type="Pfam" id="PF13802">
    <property type="entry name" value="Gal_mutarotas_2"/>
    <property type="match status" value="1"/>
</dbReference>
<evidence type="ECO:0000256" key="9">
    <source>
        <dbReference type="ARBA" id="ARBA00042895"/>
    </source>
</evidence>
<dbReference type="InterPro" id="IPR048395">
    <property type="entry name" value="Glyco_hydro_31_C"/>
</dbReference>
<dbReference type="CDD" id="cd14752">
    <property type="entry name" value="GH31_N"/>
    <property type="match status" value="1"/>
</dbReference>
<sequence>MLIKFLLIVASVTLTLSADHGTFKDCTRVDFCTNLRSRTPSDDYSVDSGSLSASIDSNTLTATLKSNNGGLDLTFTLSGLQQNTFRVKITEVDSTRYELQDVLDGEPEGLNFDDVQIGDDSVTVTTASGSNSATVTFSPFNIEFAKDGITEVFFNGDRLTVANNGVTAPFSFGVTFPKGLQLYGIHEHCDSLALQNTGPGGTDPYRLKNSDVVNYELNSPMALYGAVPVIYGQGPTATAGVFLHNAAEQWIETTNNQDGGCQAYFMAEIGTLDVFVLLGPSPTEVVRQYTKLTGIAHLPQLWALGYHQSRYSYETGFEAELVASNFDSHNFQLDALWLDIDYTDAFKYFTWNPSTFSNPVGLQDTLANTNKKLVTIIDPHIKVEDGYSVYDGALANDLFVKNADGTVFEGPCWPGTSSYMDFLNPAAREYYGSMYSYDNFKNTTPTLAGIWNDMNEPSVFDNSLEMTLPADGLHIGNVRHREIHNIYGLLHTMATHQGLLARDNGERRPFVLTRSHFAGSQRYAAFWTGDNTADWPYLHAAFQECLNANILGLVFCGADVGGFLNNPTNELIERWYQAGAWLPFYRSHSSKGTFRREPYVLPEDSQVVVREAMQTKYRHLPVWYTLFYEHTRTGDPIIRPLFYQYPEETDAYNIDGQLLVGTDILVRAVYDAGATEVDVYFPGGENEVWVSVNSDDVQVGTGLVTVPVTREHSPTYYRRGAVIARKDTVRLNTVEMADDSHTLYYTVNEDNTAQGTVYLDDGVSFKYRDESDFKYIRISVDGDTLTFATIDGDGDYEFVVDAIVRRDVVSLPKGGKPGFYKETVFTRVANGELLKNIKIGSNGNVVLKLK</sequence>
<dbReference type="SUPFAM" id="SSF51011">
    <property type="entry name" value="Glycosyl hydrolase domain"/>
    <property type="match status" value="1"/>
</dbReference>
<gene>
    <name evidence="15" type="ORF">Zmor_027192</name>
</gene>
<keyword evidence="16" id="KW-1185">Reference proteome</keyword>
<name>A0AA38M359_9CUCU</name>
<reference evidence="15" key="1">
    <citation type="journal article" date="2023" name="G3 (Bethesda)">
        <title>Whole genome assemblies of Zophobas morio and Tenebrio molitor.</title>
        <authorList>
            <person name="Kaur S."/>
            <person name="Stinson S.A."/>
            <person name="diCenzo G.C."/>
        </authorList>
    </citation>
    <scope>NUCLEOTIDE SEQUENCE</scope>
    <source>
        <strain evidence="15">QUZm001</strain>
    </source>
</reference>
<keyword evidence="6" id="KW-0256">Endoplasmic reticulum</keyword>
<dbReference type="InterPro" id="IPR025887">
    <property type="entry name" value="Glyco_hydro_31_N_dom"/>
</dbReference>
<dbReference type="Gene3D" id="3.20.20.80">
    <property type="entry name" value="Glycosidases"/>
    <property type="match status" value="2"/>
</dbReference>
<evidence type="ECO:0000259" key="14">
    <source>
        <dbReference type="Pfam" id="PF21365"/>
    </source>
</evidence>
<dbReference type="InterPro" id="IPR030458">
    <property type="entry name" value="Glyco_hydro_31_AS"/>
</dbReference>
<dbReference type="PANTHER" id="PTHR22762">
    <property type="entry name" value="ALPHA-GLUCOSIDASE"/>
    <property type="match status" value="1"/>
</dbReference>
<dbReference type="GO" id="GO:0030246">
    <property type="term" value="F:carbohydrate binding"/>
    <property type="evidence" value="ECO:0007669"/>
    <property type="project" value="InterPro"/>
</dbReference>
<evidence type="ECO:0000256" key="7">
    <source>
        <dbReference type="ARBA" id="ARBA00023180"/>
    </source>
</evidence>
<feature type="chain" id="PRO_5041299216" description="Glucosidase II subunit alpha" evidence="11">
    <location>
        <begin position="18"/>
        <end position="850"/>
    </location>
</feature>
<evidence type="ECO:0000256" key="3">
    <source>
        <dbReference type="ARBA" id="ARBA00007806"/>
    </source>
</evidence>
<dbReference type="Pfam" id="PF01055">
    <property type="entry name" value="Glyco_hydro_31_2nd"/>
    <property type="match status" value="1"/>
</dbReference>
<evidence type="ECO:0000256" key="6">
    <source>
        <dbReference type="ARBA" id="ARBA00022824"/>
    </source>
</evidence>
<dbReference type="GO" id="GO:0005975">
    <property type="term" value="P:carbohydrate metabolic process"/>
    <property type="evidence" value="ECO:0007669"/>
    <property type="project" value="InterPro"/>
</dbReference>
<dbReference type="Gene3D" id="2.60.40.1760">
    <property type="entry name" value="glycosyl hydrolase (family 31)"/>
    <property type="match status" value="1"/>
</dbReference>
<dbReference type="Proteomes" id="UP001168821">
    <property type="component" value="Unassembled WGS sequence"/>
</dbReference>
<evidence type="ECO:0000256" key="4">
    <source>
        <dbReference type="ARBA" id="ARBA00022729"/>
    </source>
</evidence>
<dbReference type="PANTHER" id="PTHR22762:SF54">
    <property type="entry name" value="BCDNA.GH04962"/>
    <property type="match status" value="1"/>
</dbReference>
<dbReference type="GO" id="GO:0005783">
    <property type="term" value="C:endoplasmic reticulum"/>
    <property type="evidence" value="ECO:0007669"/>
    <property type="project" value="UniProtKB-SubCell"/>
</dbReference>
<evidence type="ECO:0000256" key="2">
    <source>
        <dbReference type="ARBA" id="ARBA00004833"/>
    </source>
</evidence>
<evidence type="ECO:0000256" key="1">
    <source>
        <dbReference type="ARBA" id="ARBA00004240"/>
    </source>
</evidence>
<dbReference type="Pfam" id="PF21365">
    <property type="entry name" value="Glyco_hydro_31_3rd"/>
    <property type="match status" value="1"/>
</dbReference>
<feature type="domain" description="Glycosyl hydrolase family 31 C-terminal" evidence="14">
    <location>
        <begin position="634"/>
        <end position="723"/>
    </location>
</feature>
<evidence type="ECO:0000259" key="12">
    <source>
        <dbReference type="Pfam" id="PF01055"/>
    </source>
</evidence>
<organism evidence="15 16">
    <name type="scientific">Zophobas morio</name>
    <dbReference type="NCBI Taxonomy" id="2755281"/>
    <lineage>
        <taxon>Eukaryota</taxon>
        <taxon>Metazoa</taxon>
        <taxon>Ecdysozoa</taxon>
        <taxon>Arthropoda</taxon>
        <taxon>Hexapoda</taxon>
        <taxon>Insecta</taxon>
        <taxon>Pterygota</taxon>
        <taxon>Neoptera</taxon>
        <taxon>Endopterygota</taxon>
        <taxon>Coleoptera</taxon>
        <taxon>Polyphaga</taxon>
        <taxon>Cucujiformia</taxon>
        <taxon>Tenebrionidae</taxon>
        <taxon>Zophobas</taxon>
    </lineage>
</organism>
<evidence type="ECO:0000256" key="11">
    <source>
        <dbReference type="SAM" id="SignalP"/>
    </source>
</evidence>
<evidence type="ECO:0000256" key="10">
    <source>
        <dbReference type="RuleBase" id="RU361185"/>
    </source>
</evidence>
<dbReference type="InterPro" id="IPR017853">
    <property type="entry name" value="GH"/>
</dbReference>
<dbReference type="GO" id="GO:0006491">
    <property type="term" value="P:N-glycan processing"/>
    <property type="evidence" value="ECO:0007669"/>
    <property type="project" value="TreeGrafter"/>
</dbReference>
<comment type="caution">
    <text evidence="15">The sequence shown here is derived from an EMBL/GenBank/DDBJ whole genome shotgun (WGS) entry which is preliminary data.</text>
</comment>
<dbReference type="SUPFAM" id="SSF51445">
    <property type="entry name" value="(Trans)glycosidases"/>
    <property type="match status" value="1"/>
</dbReference>
<comment type="similarity">
    <text evidence="3 10">Belongs to the glycosyl hydrolase 31 family.</text>
</comment>
<keyword evidence="7" id="KW-0325">Glycoprotein</keyword>
<dbReference type="GO" id="GO:0090599">
    <property type="term" value="F:alpha-glucosidase activity"/>
    <property type="evidence" value="ECO:0007669"/>
    <property type="project" value="TreeGrafter"/>
</dbReference>
<feature type="signal peptide" evidence="11">
    <location>
        <begin position="1"/>
        <end position="17"/>
    </location>
</feature>
<comment type="subcellular location">
    <subcellularLocation>
        <location evidence="1">Endoplasmic reticulum</location>
    </subcellularLocation>
</comment>
<dbReference type="EMBL" id="JALNTZ010000009">
    <property type="protein sequence ID" value="KAJ3640642.1"/>
    <property type="molecule type" value="Genomic_DNA"/>
</dbReference>
<dbReference type="InterPro" id="IPR011013">
    <property type="entry name" value="Gal_mutarotase_sf_dom"/>
</dbReference>
<dbReference type="AlphaFoldDB" id="A0AA38M359"/>
<evidence type="ECO:0000259" key="13">
    <source>
        <dbReference type="Pfam" id="PF13802"/>
    </source>
</evidence>
<dbReference type="InterPro" id="IPR000322">
    <property type="entry name" value="Glyco_hydro_31_TIM"/>
</dbReference>
<proteinExistence type="inferred from homology"/>
<evidence type="ECO:0000256" key="8">
    <source>
        <dbReference type="ARBA" id="ARBA00023295"/>
    </source>
</evidence>
<dbReference type="Gene3D" id="2.60.40.1180">
    <property type="entry name" value="Golgi alpha-mannosidase II"/>
    <property type="match status" value="2"/>
</dbReference>
<evidence type="ECO:0000313" key="15">
    <source>
        <dbReference type="EMBL" id="KAJ3640642.1"/>
    </source>
</evidence>
<protein>
    <recommendedName>
        <fullName evidence="9">Glucosidase II subunit alpha</fullName>
    </recommendedName>
</protein>
<keyword evidence="5 10" id="KW-0378">Hydrolase</keyword>
<dbReference type="InterPro" id="IPR013780">
    <property type="entry name" value="Glyco_hydro_b"/>
</dbReference>
<keyword evidence="8 10" id="KW-0326">Glycosidase</keyword>
<evidence type="ECO:0000256" key="5">
    <source>
        <dbReference type="ARBA" id="ARBA00022801"/>
    </source>
</evidence>
<keyword evidence="4 11" id="KW-0732">Signal</keyword>
<comment type="pathway">
    <text evidence="2">Glycan metabolism; N-glycan metabolism.</text>
</comment>
<feature type="domain" description="Glycoside hydrolase family 31 N-terminal" evidence="13">
    <location>
        <begin position="74"/>
        <end position="251"/>
    </location>
</feature>
<feature type="domain" description="Glycoside hydrolase family 31 TIM barrel" evidence="12">
    <location>
        <begin position="297"/>
        <end position="626"/>
    </location>
</feature>
<dbReference type="SUPFAM" id="SSF74650">
    <property type="entry name" value="Galactose mutarotase-like"/>
    <property type="match status" value="1"/>
</dbReference>
<evidence type="ECO:0000313" key="16">
    <source>
        <dbReference type="Proteomes" id="UP001168821"/>
    </source>
</evidence>
<dbReference type="PROSITE" id="PS00129">
    <property type="entry name" value="GLYCOSYL_HYDROL_F31_1"/>
    <property type="match status" value="1"/>
</dbReference>
<dbReference type="CDD" id="cd06603">
    <property type="entry name" value="GH31_GANC_GANAB_alpha"/>
    <property type="match status" value="1"/>
</dbReference>